<gene>
    <name evidence="1" type="ORF">PXEA_LOCUS10458</name>
</gene>
<organism evidence="1 2">
    <name type="scientific">Protopolystoma xenopodis</name>
    <dbReference type="NCBI Taxonomy" id="117903"/>
    <lineage>
        <taxon>Eukaryota</taxon>
        <taxon>Metazoa</taxon>
        <taxon>Spiralia</taxon>
        <taxon>Lophotrochozoa</taxon>
        <taxon>Platyhelminthes</taxon>
        <taxon>Monogenea</taxon>
        <taxon>Polyopisthocotylea</taxon>
        <taxon>Polystomatidea</taxon>
        <taxon>Polystomatidae</taxon>
        <taxon>Protopolystoma</taxon>
    </lineage>
</organism>
<protein>
    <recommendedName>
        <fullName evidence="3">Tektin</fullName>
    </recommendedName>
</protein>
<dbReference type="Proteomes" id="UP000784294">
    <property type="component" value="Unassembled WGS sequence"/>
</dbReference>
<dbReference type="OrthoDB" id="6254167at2759"/>
<reference evidence="1" key="1">
    <citation type="submission" date="2018-11" db="EMBL/GenBank/DDBJ databases">
        <authorList>
            <consortium name="Pathogen Informatics"/>
        </authorList>
    </citation>
    <scope>NUCLEOTIDE SEQUENCE</scope>
</reference>
<evidence type="ECO:0000313" key="1">
    <source>
        <dbReference type="EMBL" id="VEL17018.1"/>
    </source>
</evidence>
<evidence type="ECO:0008006" key="3">
    <source>
        <dbReference type="Google" id="ProtNLM"/>
    </source>
</evidence>
<dbReference type="EMBL" id="CAAALY010030746">
    <property type="protein sequence ID" value="VEL17018.1"/>
    <property type="molecule type" value="Genomic_DNA"/>
</dbReference>
<accession>A0A3S5A158</accession>
<evidence type="ECO:0000313" key="2">
    <source>
        <dbReference type="Proteomes" id="UP000784294"/>
    </source>
</evidence>
<dbReference type="AlphaFoldDB" id="A0A3S5A158"/>
<proteinExistence type="predicted"/>
<name>A0A3S5A158_9PLAT</name>
<comment type="caution">
    <text evidence="1">The sequence shown here is derived from an EMBL/GenBank/DDBJ whole genome shotgun (WGS) entry which is preliminary data.</text>
</comment>
<keyword evidence="2" id="KW-1185">Reference proteome</keyword>
<sequence>MVQTKQADLCKLREELSLQHSTLTQLEARLTRVSISVEHVYAKLSLVRVISKRDRAKMALGVHTPIETNPEELLKICLNIKNQLLIDLEDYDLQDERIKYEEDLVSQTKIYTRRHHGCIYQLIIL</sequence>